<protein>
    <submittedName>
        <fullName evidence="3">CIC11C00000006041</fullName>
    </submittedName>
</protein>
<dbReference type="Proteomes" id="UP000182259">
    <property type="component" value="Chromosome II"/>
</dbReference>
<organism evidence="3 4">
    <name type="scientific">Sungouiella intermedia</name>
    <dbReference type="NCBI Taxonomy" id="45354"/>
    <lineage>
        <taxon>Eukaryota</taxon>
        <taxon>Fungi</taxon>
        <taxon>Dikarya</taxon>
        <taxon>Ascomycota</taxon>
        <taxon>Saccharomycotina</taxon>
        <taxon>Pichiomycetes</taxon>
        <taxon>Metschnikowiaceae</taxon>
        <taxon>Sungouiella</taxon>
    </lineage>
</organism>
<accession>A0A1L0BIQ0</accession>
<evidence type="ECO:0000313" key="3">
    <source>
        <dbReference type="EMBL" id="SGZ51241.1"/>
    </source>
</evidence>
<dbReference type="EMBL" id="LT635765">
    <property type="protein sequence ID" value="SGZ51241.1"/>
    <property type="molecule type" value="Genomic_DNA"/>
</dbReference>
<dbReference type="GO" id="GO:0004190">
    <property type="term" value="F:aspartic-type endopeptidase activity"/>
    <property type="evidence" value="ECO:0007669"/>
    <property type="project" value="UniProtKB-ARBA"/>
</dbReference>
<gene>
    <name evidence="3" type="ORF">SAMEA4029009_CIC11G00000006041</name>
</gene>
<dbReference type="InterPro" id="IPR033121">
    <property type="entry name" value="PEPTIDASE_A1"/>
</dbReference>
<evidence type="ECO:0000256" key="1">
    <source>
        <dbReference type="ARBA" id="ARBA00023157"/>
    </source>
</evidence>
<evidence type="ECO:0000259" key="2">
    <source>
        <dbReference type="PROSITE" id="PS51767"/>
    </source>
</evidence>
<dbReference type="SUPFAM" id="SSF50630">
    <property type="entry name" value="Acid proteases"/>
    <property type="match status" value="1"/>
</dbReference>
<feature type="domain" description="Peptidase A1" evidence="2">
    <location>
        <begin position="1"/>
        <end position="50"/>
    </location>
</feature>
<evidence type="ECO:0000313" key="4">
    <source>
        <dbReference type="Proteomes" id="UP000182259"/>
    </source>
</evidence>
<dbReference type="InterPro" id="IPR021109">
    <property type="entry name" value="Peptidase_aspartic_dom_sf"/>
</dbReference>
<dbReference type="AlphaFoldDB" id="A0A1L0BIQ0"/>
<keyword evidence="1" id="KW-1015">Disulfide bond</keyword>
<reference evidence="3 4" key="1">
    <citation type="submission" date="2016-10" db="EMBL/GenBank/DDBJ databases">
        <authorList>
            <person name="de Groot N.N."/>
        </authorList>
    </citation>
    <scope>NUCLEOTIDE SEQUENCE [LARGE SCALE GENOMIC DNA]</scope>
    <source>
        <strain evidence="3 4">PYCC 4715</strain>
    </source>
</reference>
<name>A0A1L0BIQ0_9ASCO</name>
<sequence length="87" mass="9760">MPVRDLVMELTTGCYLSLTSTDNGPIEIGQNILKSTYLVVDLEEREISLAQAYVNDQGNGSDSDDDGSEKKQELTTLRTFELQFLER</sequence>
<proteinExistence type="predicted"/>
<dbReference type="PROSITE" id="PS51767">
    <property type="entry name" value="PEPTIDASE_A1"/>
    <property type="match status" value="1"/>
</dbReference>
<dbReference type="Gene3D" id="2.40.70.10">
    <property type="entry name" value="Acid Proteases"/>
    <property type="match status" value="1"/>
</dbReference>